<dbReference type="RefSeq" id="WP_039135981.1">
    <property type="nucleotide sequence ID" value="NZ_JSVC01000001.1"/>
</dbReference>
<comment type="caution">
    <text evidence="1">The sequence shown here is derived from an EMBL/GenBank/DDBJ whole genome shotgun (WGS) entry which is preliminary data.</text>
</comment>
<protein>
    <submittedName>
        <fullName evidence="1">Uncharacterized protein</fullName>
    </submittedName>
</protein>
<organism evidence="1 2">
    <name type="scientific">Flavihumibacter solisilvae</name>
    <dbReference type="NCBI Taxonomy" id="1349421"/>
    <lineage>
        <taxon>Bacteria</taxon>
        <taxon>Pseudomonadati</taxon>
        <taxon>Bacteroidota</taxon>
        <taxon>Chitinophagia</taxon>
        <taxon>Chitinophagales</taxon>
        <taxon>Chitinophagaceae</taxon>
        <taxon>Flavihumibacter</taxon>
    </lineage>
</organism>
<proteinExistence type="predicted"/>
<accession>A0A0C1L7V4</accession>
<name>A0A0C1L7V4_9BACT</name>
<evidence type="ECO:0000313" key="2">
    <source>
        <dbReference type="Proteomes" id="UP000031408"/>
    </source>
</evidence>
<dbReference type="EMBL" id="JSVC01000001">
    <property type="protein sequence ID" value="KIC96227.1"/>
    <property type="molecule type" value="Genomic_DNA"/>
</dbReference>
<evidence type="ECO:0000313" key="1">
    <source>
        <dbReference type="EMBL" id="KIC96227.1"/>
    </source>
</evidence>
<reference evidence="1 2" key="1">
    <citation type="submission" date="2014-11" db="EMBL/GenBank/DDBJ databases">
        <title>Genome sequence of Flavihumibacter solisilvae 3-3.</title>
        <authorList>
            <person name="Zhou G."/>
            <person name="Li M."/>
            <person name="Wang G."/>
        </authorList>
    </citation>
    <scope>NUCLEOTIDE SEQUENCE [LARGE SCALE GENOMIC DNA]</scope>
    <source>
        <strain evidence="1 2">3-3</strain>
    </source>
</reference>
<dbReference type="AlphaFoldDB" id="A0A0C1L7V4"/>
<gene>
    <name evidence="1" type="ORF">OI18_00180</name>
</gene>
<sequence>MTNDQIASAIGTPTSKSDVFEIRFKARNPIKGMFIETSDYRELSRKNLWRIVHENNLEEYTRSQNEALARIFNGNEFTKLRRLS</sequence>
<keyword evidence="2" id="KW-1185">Reference proteome</keyword>
<dbReference type="STRING" id="1349421.OI18_00180"/>
<dbReference type="Proteomes" id="UP000031408">
    <property type="component" value="Unassembled WGS sequence"/>
</dbReference>
<dbReference type="OrthoDB" id="678591at2"/>